<accession>A0A0L8GFZ9</accession>
<evidence type="ECO:0000313" key="1">
    <source>
        <dbReference type="EMBL" id="KOF75883.1"/>
    </source>
</evidence>
<protein>
    <submittedName>
        <fullName evidence="1">Uncharacterized protein</fullName>
    </submittedName>
</protein>
<dbReference type="AlphaFoldDB" id="A0A0L8GFZ9"/>
<gene>
    <name evidence="1" type="ORF">OCBIM_22034139mg</name>
</gene>
<proteinExistence type="predicted"/>
<dbReference type="EMBL" id="KQ421984">
    <property type="protein sequence ID" value="KOF75883.1"/>
    <property type="molecule type" value="Genomic_DNA"/>
</dbReference>
<reference evidence="1" key="1">
    <citation type="submission" date="2015-07" db="EMBL/GenBank/DDBJ databases">
        <title>MeaNS - Measles Nucleotide Surveillance Program.</title>
        <authorList>
            <person name="Tran T."/>
            <person name="Druce J."/>
        </authorList>
    </citation>
    <scope>NUCLEOTIDE SEQUENCE</scope>
    <source>
        <strain evidence="1">UCB-OBI-ISO-001</strain>
        <tissue evidence="1">Gonad</tissue>
    </source>
</reference>
<sequence length="86" mass="10155">MQRTNAWFYVFSVNHFLSLDLRTFFEECCLLDIYVLFTQILTSQQILYIAGVNHRIWARVTFLRNSPIGYLCCIQADIDLSGNYCF</sequence>
<name>A0A0L8GFZ9_OCTBM</name>
<organism evidence="1">
    <name type="scientific">Octopus bimaculoides</name>
    <name type="common">California two-spotted octopus</name>
    <dbReference type="NCBI Taxonomy" id="37653"/>
    <lineage>
        <taxon>Eukaryota</taxon>
        <taxon>Metazoa</taxon>
        <taxon>Spiralia</taxon>
        <taxon>Lophotrochozoa</taxon>
        <taxon>Mollusca</taxon>
        <taxon>Cephalopoda</taxon>
        <taxon>Coleoidea</taxon>
        <taxon>Octopodiformes</taxon>
        <taxon>Octopoda</taxon>
        <taxon>Incirrata</taxon>
        <taxon>Octopodidae</taxon>
        <taxon>Octopus</taxon>
    </lineage>
</organism>